<reference evidence="1" key="2">
    <citation type="journal article" date="2020" name="Appl. Environ. Microbiol.">
        <title>Multiple intercontinental introductions associated with the emergence of a plant pathogen in Europe.</title>
        <authorList>
            <person name="Landa B.B."/>
            <person name="Castillo A.I."/>
            <person name="Giampetruzzi A."/>
            <person name="Kahn A."/>
            <person name="Roman-Ecija M."/>
            <person name="Velasco-Amo M.P."/>
            <person name="Navas-Cortes J.A."/>
            <person name="Marco-Noales E."/>
            <person name="Barbe S."/>
            <person name="Moralejo E."/>
            <person name="Coletta-Filho H.D."/>
            <person name="Saldarelli P."/>
            <person name="Saponari M."/>
            <person name="Almeida R.P.P."/>
        </authorList>
    </citation>
    <scope>NUCLEOTIDE SEQUENCE</scope>
    <source>
        <strain evidence="1">XYL1981</strain>
    </source>
</reference>
<proteinExistence type="predicted"/>
<dbReference type="EMBL" id="VDCJ01000297">
    <property type="protein sequence ID" value="MRU22821.1"/>
    <property type="molecule type" value="Genomic_DNA"/>
</dbReference>
<gene>
    <name evidence="1" type="ORF">FG476_01525</name>
</gene>
<organism evidence="1 2">
    <name type="scientific">Xylella fastidiosa subsp. multiplex</name>
    <dbReference type="NCBI Taxonomy" id="644357"/>
    <lineage>
        <taxon>Bacteria</taxon>
        <taxon>Pseudomonadati</taxon>
        <taxon>Pseudomonadota</taxon>
        <taxon>Gammaproteobacteria</taxon>
        <taxon>Lysobacterales</taxon>
        <taxon>Lysobacteraceae</taxon>
        <taxon>Xylella</taxon>
    </lineage>
</organism>
<sequence length="183" mass="20386">MPYPALEHLPIQDRMNGEVSPVSLVTTGNQRYHIKEIRCQQLLPPKRKKMDVKTLTELALKKSGDTSIRAFAKRLGVSHVTVLAWLDETRYPSFEHAAHLAGLAELPIIETASNIRMQCPSNTNKKRSILKQIANATATLLIGVGITHPNPSQAQSINKNFSNENSDNAYYVHVEKMDTSVTN</sequence>
<comment type="caution">
    <text evidence="1">The sequence shown here is derived from an EMBL/GenBank/DDBJ whole genome shotgun (WGS) entry which is preliminary data.</text>
</comment>
<dbReference type="Proteomes" id="UP000474061">
    <property type="component" value="Unassembled WGS sequence"/>
</dbReference>
<reference evidence="1" key="1">
    <citation type="submission" date="2019-05" db="EMBL/GenBank/DDBJ databases">
        <authorList>
            <person name="Castillo A."/>
            <person name="Giampetruzzi A."/>
            <person name="Landa B."/>
            <person name="Saponari M."/>
            <person name="Almeida R.P.P."/>
            <person name="Moralejo E."/>
            <person name="Marco-Noales E."/>
            <person name="Velasco-Amo M.P."/>
            <person name="Roman-Ecija M."/>
            <person name="Navarro I."/>
            <person name="Monterde A."/>
            <person name="Barbe S."/>
        </authorList>
    </citation>
    <scope>NUCLEOTIDE SEQUENCE</scope>
    <source>
        <strain evidence="1">XYL1981</strain>
    </source>
</reference>
<dbReference type="AlphaFoldDB" id="A0A9Q4MI95"/>
<name>A0A9Q4MI95_XYLFS</name>
<evidence type="ECO:0008006" key="3">
    <source>
        <dbReference type="Google" id="ProtNLM"/>
    </source>
</evidence>
<dbReference type="Pfam" id="PF12472">
    <property type="entry name" value="DUF3693"/>
    <property type="match status" value="1"/>
</dbReference>
<accession>A0A9Q4MI95</accession>
<evidence type="ECO:0000313" key="1">
    <source>
        <dbReference type="EMBL" id="MRU22821.1"/>
    </source>
</evidence>
<protein>
    <recommendedName>
        <fullName evidence="3">HTH cro/C1-type domain-containing protein</fullName>
    </recommendedName>
</protein>
<dbReference type="InterPro" id="IPR021096">
    <property type="entry name" value="Vibrio_phage_VSK_Orf152"/>
</dbReference>
<evidence type="ECO:0000313" key="2">
    <source>
        <dbReference type="Proteomes" id="UP000474061"/>
    </source>
</evidence>